<keyword evidence="2" id="KW-1185">Reference proteome</keyword>
<dbReference type="Proteomes" id="UP000215224">
    <property type="component" value="Chromosome"/>
</dbReference>
<dbReference type="AlphaFoldDB" id="A0A223KUU3"/>
<dbReference type="STRING" id="1314751.GCA_001591425_03700"/>
<organism evidence="1 2">
    <name type="scientific">Sutcliffiella cohnii</name>
    <dbReference type="NCBI Taxonomy" id="33932"/>
    <lineage>
        <taxon>Bacteria</taxon>
        <taxon>Bacillati</taxon>
        <taxon>Bacillota</taxon>
        <taxon>Bacilli</taxon>
        <taxon>Bacillales</taxon>
        <taxon>Bacillaceae</taxon>
        <taxon>Sutcliffiella</taxon>
    </lineage>
</organism>
<evidence type="ECO:0000313" key="2">
    <source>
        <dbReference type="Proteomes" id="UP000215224"/>
    </source>
</evidence>
<protein>
    <submittedName>
        <fullName evidence="1">Uncharacterized protein</fullName>
    </submittedName>
</protein>
<name>A0A223KUU3_9BACI</name>
<gene>
    <name evidence="1" type="ORF">BC6307_19350</name>
</gene>
<dbReference type="EMBL" id="CP018866">
    <property type="protein sequence ID" value="AST93259.1"/>
    <property type="molecule type" value="Genomic_DNA"/>
</dbReference>
<dbReference type="RefSeq" id="WP_066419513.1">
    <property type="nucleotide sequence ID" value="NZ_CP018866.1"/>
</dbReference>
<sequence length="242" mass="27304">MLTNVYDFVKQTLTKMDAVEAHKYQDAGKGRVVELTQMDALENRVDSAVAKYRKRCEEIKTSDHPQYKVEGAQEFFTKEAQAELEKEVADIQAQYETFANGMRDAAMNDIANRVRLINDIDRKMASDIISNAVTSIKFGGGTSEIDSLIELVPHMNEGRKLALLQEVGKLTEAVKGRHDEKALTNQIRGLYRALNDVRSGEYFAMNVAKALPTGVDGAYRRLRITHPSYKFYPNNMYNKGSI</sequence>
<dbReference type="KEGG" id="bcoh:BC6307_19350"/>
<evidence type="ECO:0000313" key="1">
    <source>
        <dbReference type="EMBL" id="AST93259.1"/>
    </source>
</evidence>
<proteinExistence type="predicted"/>
<accession>A0A223KUU3</accession>
<reference evidence="1 2" key="1">
    <citation type="submission" date="2016-12" db="EMBL/GenBank/DDBJ databases">
        <title>The whole genome sequencing and assembly of Bacillus cohnii DSM 6307T strain.</title>
        <authorList>
            <person name="Lee Y.-J."/>
            <person name="Yi H."/>
            <person name="Bahn Y.-S."/>
            <person name="Kim J.F."/>
            <person name="Lee D.-W."/>
        </authorList>
    </citation>
    <scope>NUCLEOTIDE SEQUENCE [LARGE SCALE GENOMIC DNA]</scope>
    <source>
        <strain evidence="1 2">DSM 6307</strain>
    </source>
</reference>